<dbReference type="Gene3D" id="3.30.160.60">
    <property type="entry name" value="Classic Zinc Finger"/>
    <property type="match status" value="1"/>
</dbReference>
<dbReference type="RefSeq" id="XP_013756574.1">
    <property type="nucleotide sequence ID" value="XM_013901120.1"/>
</dbReference>
<name>A0A0L0DFE5_THETB</name>
<protein>
    <submittedName>
        <fullName evidence="2">Uncharacterized protein</fullName>
    </submittedName>
</protein>
<feature type="coiled-coil region" evidence="1">
    <location>
        <begin position="50"/>
        <end position="77"/>
    </location>
</feature>
<proteinExistence type="predicted"/>
<dbReference type="STRING" id="461836.A0A0L0DFE5"/>
<sequence>MSVRSGVDNAPICPQHNMPWVGVCGEAECSERRMGCAACIARGTHKGHAVEKLTNALDRHDKEREQMAEEAKKFAGQAAAVKELARSRRAGLAMTQTSITATIANHFDDLRKQLDNMERSMIARVAGMTQSVVTSLDAFTVGLESEANNLAAAAAKIEANEEQLGALVLAKSGKLVEEGKMTLAKATKAVMLPQAHIGLIERIIPMPLLDVRVTPAPDNGLLNSSTALGISSIIDNVAKVGANTSGIVMSRGFKDTRCRFEFALQPPSGAPADAACNVGIGVTSMATQDAQLFNSEQTIVWRADKITSGKMEKKLSTPAKFVADKICAIEYDPQSGTFSTFVDDVQTGIQFQHVIRGSPLRFVFTGDAGWTLICVLRLPKRQRLLTKAPPTS</sequence>
<dbReference type="EMBL" id="GL349463">
    <property type="protein sequence ID" value="KNC50866.1"/>
    <property type="molecule type" value="Genomic_DNA"/>
</dbReference>
<accession>A0A0L0DFE5</accession>
<organism evidence="2 3">
    <name type="scientific">Thecamonas trahens ATCC 50062</name>
    <dbReference type="NCBI Taxonomy" id="461836"/>
    <lineage>
        <taxon>Eukaryota</taxon>
        <taxon>Apusozoa</taxon>
        <taxon>Apusomonadida</taxon>
        <taxon>Apusomonadidae</taxon>
        <taxon>Thecamonas</taxon>
    </lineage>
</organism>
<keyword evidence="1" id="KW-0175">Coiled coil</keyword>
<dbReference type="AlphaFoldDB" id="A0A0L0DFE5"/>
<evidence type="ECO:0000313" key="3">
    <source>
        <dbReference type="Proteomes" id="UP000054408"/>
    </source>
</evidence>
<dbReference type="SUPFAM" id="SSF57845">
    <property type="entry name" value="B-box zinc-binding domain"/>
    <property type="match status" value="1"/>
</dbReference>
<gene>
    <name evidence="2" type="ORF">AMSG_07098</name>
</gene>
<dbReference type="Proteomes" id="UP000054408">
    <property type="component" value="Unassembled WGS sequence"/>
</dbReference>
<evidence type="ECO:0000313" key="2">
    <source>
        <dbReference type="EMBL" id="KNC50866.1"/>
    </source>
</evidence>
<dbReference type="GeneID" id="25566104"/>
<keyword evidence="3" id="KW-1185">Reference proteome</keyword>
<evidence type="ECO:0000256" key="1">
    <source>
        <dbReference type="SAM" id="Coils"/>
    </source>
</evidence>
<reference evidence="2 3" key="1">
    <citation type="submission" date="2010-05" db="EMBL/GenBank/DDBJ databases">
        <title>The Genome Sequence of Thecamonas trahens ATCC 50062.</title>
        <authorList>
            <consortium name="The Broad Institute Genome Sequencing Platform"/>
            <person name="Russ C."/>
            <person name="Cuomo C."/>
            <person name="Shea T."/>
            <person name="Young S.K."/>
            <person name="Zeng Q."/>
            <person name="Koehrsen M."/>
            <person name="Haas B."/>
            <person name="Borodovsky M."/>
            <person name="Guigo R."/>
            <person name="Alvarado L."/>
            <person name="Berlin A."/>
            <person name="Bochicchio J."/>
            <person name="Borenstein D."/>
            <person name="Chapman S."/>
            <person name="Chen Z."/>
            <person name="Freedman E."/>
            <person name="Gellesch M."/>
            <person name="Goldberg J."/>
            <person name="Griggs A."/>
            <person name="Gujja S."/>
            <person name="Heilman E."/>
            <person name="Heiman D."/>
            <person name="Hepburn T."/>
            <person name="Howarth C."/>
            <person name="Jen D."/>
            <person name="Larson L."/>
            <person name="Mehta T."/>
            <person name="Park D."/>
            <person name="Pearson M."/>
            <person name="Roberts A."/>
            <person name="Saif S."/>
            <person name="Shenoy N."/>
            <person name="Sisk P."/>
            <person name="Stolte C."/>
            <person name="Sykes S."/>
            <person name="Thomson T."/>
            <person name="Walk T."/>
            <person name="White J."/>
            <person name="Yandava C."/>
            <person name="Burger G."/>
            <person name="Gray M.W."/>
            <person name="Holland P.W.H."/>
            <person name="King N."/>
            <person name="Lang F.B.F."/>
            <person name="Roger A.J."/>
            <person name="Ruiz-Trillo I."/>
            <person name="Lander E."/>
            <person name="Nusbaum C."/>
        </authorList>
    </citation>
    <scope>NUCLEOTIDE SEQUENCE [LARGE SCALE GENOMIC DNA]</scope>
    <source>
        <strain evidence="2 3">ATCC 50062</strain>
    </source>
</reference>
<dbReference type="CDD" id="cd19774">
    <property type="entry name" value="Bbox2_TRIM23_C-IX_rpt2"/>
    <property type="match status" value="1"/>
</dbReference>